<proteinExistence type="predicted"/>
<gene>
    <name evidence="1" type="ORF">FHR92_003765</name>
</gene>
<dbReference type="RefSeq" id="WP_182538111.1">
    <property type="nucleotide sequence ID" value="NZ_JACJIP010000028.1"/>
</dbReference>
<dbReference type="SUPFAM" id="SSF52058">
    <property type="entry name" value="L domain-like"/>
    <property type="match status" value="1"/>
</dbReference>
<dbReference type="AlphaFoldDB" id="A0A7W3SVZ7"/>
<dbReference type="InterPro" id="IPR032675">
    <property type="entry name" value="LRR_dom_sf"/>
</dbReference>
<comment type="caution">
    <text evidence="1">The sequence shown here is derived from an EMBL/GenBank/DDBJ whole genome shotgun (WGS) entry which is preliminary data.</text>
</comment>
<organism evidence="1 2">
    <name type="scientific">Fontibacillus solani</name>
    <dbReference type="NCBI Taxonomy" id="1572857"/>
    <lineage>
        <taxon>Bacteria</taxon>
        <taxon>Bacillati</taxon>
        <taxon>Bacillota</taxon>
        <taxon>Bacilli</taxon>
        <taxon>Bacillales</taxon>
        <taxon>Paenibacillaceae</taxon>
        <taxon>Fontibacillus</taxon>
    </lineage>
</organism>
<accession>A0A7W3SVZ7</accession>
<keyword evidence="2" id="KW-1185">Reference proteome</keyword>
<protein>
    <submittedName>
        <fullName evidence="1">Uncharacterized protein</fullName>
    </submittedName>
</protein>
<dbReference type="EMBL" id="JACJIP010000028">
    <property type="protein sequence ID" value="MBA9087281.1"/>
    <property type="molecule type" value="Genomic_DNA"/>
</dbReference>
<reference evidence="1 2" key="1">
    <citation type="submission" date="2020-08" db="EMBL/GenBank/DDBJ databases">
        <title>Genomic Encyclopedia of Type Strains, Phase III (KMG-III): the genomes of soil and plant-associated and newly described type strains.</title>
        <authorList>
            <person name="Whitman W."/>
        </authorList>
    </citation>
    <scope>NUCLEOTIDE SEQUENCE [LARGE SCALE GENOMIC DNA]</scope>
    <source>
        <strain evidence="1 2">CECT 8693</strain>
    </source>
</reference>
<evidence type="ECO:0000313" key="2">
    <source>
        <dbReference type="Proteomes" id="UP000567067"/>
    </source>
</evidence>
<sequence length="215" mass="24516">MEKITFQDTAFAKAALSQLGSAKEPVTKEDLQQIEGLLITHDAALKVYIPWYDNSWGLDIPARDHTGIHSDEYPWEVQMIVPNLKFNVGSSDNGKWERDLQYFSHIKTLHLYAPTGGLGLLGKFTHLQELYIVDSRTKDWSFIRNLINLRLLFISTCDDDLNVNPICELSKSHNRLSHVGVEYWIDGLPPGNPLAEFIELELNASFSNRSMREGR</sequence>
<name>A0A7W3SVZ7_9BACL</name>
<dbReference type="Proteomes" id="UP000567067">
    <property type="component" value="Unassembled WGS sequence"/>
</dbReference>
<dbReference type="Gene3D" id="3.80.10.10">
    <property type="entry name" value="Ribonuclease Inhibitor"/>
    <property type="match status" value="1"/>
</dbReference>
<evidence type="ECO:0000313" key="1">
    <source>
        <dbReference type="EMBL" id="MBA9087281.1"/>
    </source>
</evidence>